<dbReference type="EMBL" id="DS547095">
    <property type="protein sequence ID" value="EDR11472.1"/>
    <property type="molecule type" value="Genomic_DNA"/>
</dbReference>
<accession>B0D0J5</accession>
<dbReference type="InParanoid" id="B0D0J5"/>
<dbReference type="RefSeq" id="XP_001877369.1">
    <property type="nucleotide sequence ID" value="XM_001877334.1"/>
</dbReference>
<protein>
    <submittedName>
        <fullName evidence="1">Predicted protein</fullName>
    </submittedName>
</protein>
<evidence type="ECO:0000313" key="1">
    <source>
        <dbReference type="EMBL" id="EDR11472.1"/>
    </source>
</evidence>
<gene>
    <name evidence="1" type="ORF">LACBIDRAFT_313672</name>
</gene>
<organism evidence="2">
    <name type="scientific">Laccaria bicolor (strain S238N-H82 / ATCC MYA-4686)</name>
    <name type="common">Bicoloured deceiver</name>
    <name type="synonym">Laccaria laccata var. bicolor</name>
    <dbReference type="NCBI Taxonomy" id="486041"/>
    <lineage>
        <taxon>Eukaryota</taxon>
        <taxon>Fungi</taxon>
        <taxon>Dikarya</taxon>
        <taxon>Basidiomycota</taxon>
        <taxon>Agaricomycotina</taxon>
        <taxon>Agaricomycetes</taxon>
        <taxon>Agaricomycetidae</taxon>
        <taxon>Agaricales</taxon>
        <taxon>Agaricineae</taxon>
        <taxon>Hydnangiaceae</taxon>
        <taxon>Laccaria</taxon>
    </lineage>
</organism>
<sequence length="184" mass="22070">MAIPSASSSPRLLSRDASRVLRWVHERDMHYCAQPDVHRVSRELFLYIYHQYTTFKFTVTSIVPQRRKQNLRILFRVRGYEDSRRQNLGKMFWTFKWHFQDRFDSRRKHKIPSLFNNPKQIQCCRIALLKFAWQARRLVAGRPLAIDRDYRRPTAPTWEDDVGPLKSQTLVQKATWVTDHQGKV</sequence>
<name>B0D0J5_LACBS</name>
<dbReference type="HOGENOM" id="CLU_1468402_0_0_1"/>
<evidence type="ECO:0000313" key="2">
    <source>
        <dbReference type="Proteomes" id="UP000001194"/>
    </source>
</evidence>
<dbReference type="AlphaFoldDB" id="B0D0J5"/>
<dbReference type="KEGG" id="lbc:LACBIDRAFT_313672"/>
<proteinExistence type="predicted"/>
<dbReference type="GeneID" id="6073354"/>
<dbReference type="Proteomes" id="UP000001194">
    <property type="component" value="Unassembled WGS sequence"/>
</dbReference>
<keyword evidence="2" id="KW-1185">Reference proteome</keyword>
<reference evidence="1 2" key="1">
    <citation type="journal article" date="2008" name="Nature">
        <title>The genome of Laccaria bicolor provides insights into mycorrhizal symbiosis.</title>
        <authorList>
            <person name="Martin F."/>
            <person name="Aerts A."/>
            <person name="Ahren D."/>
            <person name="Brun A."/>
            <person name="Danchin E.G.J."/>
            <person name="Duchaussoy F."/>
            <person name="Gibon J."/>
            <person name="Kohler A."/>
            <person name="Lindquist E."/>
            <person name="Pereda V."/>
            <person name="Salamov A."/>
            <person name="Shapiro H.J."/>
            <person name="Wuyts J."/>
            <person name="Blaudez D."/>
            <person name="Buee M."/>
            <person name="Brokstein P."/>
            <person name="Canbaeck B."/>
            <person name="Cohen D."/>
            <person name="Courty P.E."/>
            <person name="Coutinho P.M."/>
            <person name="Delaruelle C."/>
            <person name="Detter J.C."/>
            <person name="Deveau A."/>
            <person name="DiFazio S."/>
            <person name="Duplessis S."/>
            <person name="Fraissinet-Tachet L."/>
            <person name="Lucic E."/>
            <person name="Frey-Klett P."/>
            <person name="Fourrey C."/>
            <person name="Feussner I."/>
            <person name="Gay G."/>
            <person name="Grimwood J."/>
            <person name="Hoegger P.J."/>
            <person name="Jain P."/>
            <person name="Kilaru S."/>
            <person name="Labbe J."/>
            <person name="Lin Y.C."/>
            <person name="Legue V."/>
            <person name="Le Tacon F."/>
            <person name="Marmeisse R."/>
            <person name="Melayah D."/>
            <person name="Montanini B."/>
            <person name="Muratet M."/>
            <person name="Nehls U."/>
            <person name="Niculita-Hirzel H."/>
            <person name="Oudot-Le Secq M.P."/>
            <person name="Peter M."/>
            <person name="Quesneville H."/>
            <person name="Rajashekar B."/>
            <person name="Reich M."/>
            <person name="Rouhier N."/>
            <person name="Schmutz J."/>
            <person name="Yin T."/>
            <person name="Chalot M."/>
            <person name="Henrissat B."/>
            <person name="Kuees U."/>
            <person name="Lucas S."/>
            <person name="Van de Peer Y."/>
            <person name="Podila G.K."/>
            <person name="Polle A."/>
            <person name="Pukkila P.J."/>
            <person name="Richardson P.M."/>
            <person name="Rouze P."/>
            <person name="Sanders I.R."/>
            <person name="Stajich J.E."/>
            <person name="Tunlid A."/>
            <person name="Tuskan G."/>
            <person name="Grigoriev I.V."/>
        </authorList>
    </citation>
    <scope>NUCLEOTIDE SEQUENCE [LARGE SCALE GENOMIC DNA]</scope>
    <source>
        <strain evidence="2">S238N-H82 / ATCC MYA-4686</strain>
    </source>
</reference>